<feature type="transmembrane region" description="Helical" evidence="1">
    <location>
        <begin position="189"/>
        <end position="209"/>
    </location>
</feature>
<dbReference type="Proteomes" id="UP000763557">
    <property type="component" value="Unassembled WGS sequence"/>
</dbReference>
<gene>
    <name evidence="3" type="ORF">GC106_46220</name>
</gene>
<keyword evidence="1" id="KW-0472">Membrane</keyword>
<evidence type="ECO:0000313" key="3">
    <source>
        <dbReference type="EMBL" id="NRN67382.1"/>
    </source>
</evidence>
<feature type="transmembrane region" description="Helical" evidence="1">
    <location>
        <begin position="140"/>
        <end position="158"/>
    </location>
</feature>
<dbReference type="Gene3D" id="1.20.144.10">
    <property type="entry name" value="Phosphatidic acid phosphatase type 2/haloperoxidase"/>
    <property type="match status" value="1"/>
</dbReference>
<evidence type="ECO:0000256" key="1">
    <source>
        <dbReference type="SAM" id="Phobius"/>
    </source>
</evidence>
<feature type="transmembrane region" description="Helical" evidence="1">
    <location>
        <begin position="101"/>
        <end position="120"/>
    </location>
</feature>
<accession>A0ABX2F8Z3</accession>
<organism evidence="3 4">
    <name type="scientific">Kibdelosporangium persicum</name>
    <dbReference type="NCBI Taxonomy" id="2698649"/>
    <lineage>
        <taxon>Bacteria</taxon>
        <taxon>Bacillati</taxon>
        <taxon>Actinomycetota</taxon>
        <taxon>Actinomycetes</taxon>
        <taxon>Pseudonocardiales</taxon>
        <taxon>Pseudonocardiaceae</taxon>
        <taxon>Kibdelosporangium</taxon>
    </lineage>
</organism>
<keyword evidence="4" id="KW-1185">Reference proteome</keyword>
<evidence type="ECO:0000313" key="4">
    <source>
        <dbReference type="Proteomes" id="UP000763557"/>
    </source>
</evidence>
<sequence length="214" mass="22753">MSSLSSTGSHRTSSGRPWRARRWTGMAGVVCAVTVVVLGLVVQDSVPVIDRWVTDSVVVPDRAVHRLLLALSTVTVLGSLVILAAVAVHAWRRRTLGLRDALLCTGLLVACGLLVASQYVFRRPGPAGQPDAFSYPSGHASVAGAFAVTAVVIAAVFARRWLRAVLVVQGTAVLLTMAARVLLAEHYVTDVIGAVLGVCAIGLLWLTAVRRWWV</sequence>
<name>A0ABX2F8Z3_9PSEU</name>
<dbReference type="SUPFAM" id="SSF48317">
    <property type="entry name" value="Acid phosphatase/Vanadium-dependent haloperoxidase"/>
    <property type="match status" value="1"/>
</dbReference>
<evidence type="ECO:0000259" key="2">
    <source>
        <dbReference type="Pfam" id="PF01569"/>
    </source>
</evidence>
<feature type="domain" description="Phosphatidic acid phosphatase type 2/haloperoxidase" evidence="2">
    <location>
        <begin position="133"/>
        <end position="212"/>
    </location>
</feature>
<keyword evidence="1" id="KW-0812">Transmembrane</keyword>
<dbReference type="InterPro" id="IPR000326">
    <property type="entry name" value="PAP2/HPO"/>
</dbReference>
<protein>
    <submittedName>
        <fullName evidence="3">AcidPPc domain-containing protein</fullName>
    </submittedName>
</protein>
<feature type="transmembrane region" description="Helical" evidence="1">
    <location>
        <begin position="165"/>
        <end position="183"/>
    </location>
</feature>
<dbReference type="EMBL" id="JAAATY010000014">
    <property type="protein sequence ID" value="NRN67382.1"/>
    <property type="molecule type" value="Genomic_DNA"/>
</dbReference>
<dbReference type="Pfam" id="PF01569">
    <property type="entry name" value="PAP2"/>
    <property type="match status" value="1"/>
</dbReference>
<feature type="transmembrane region" description="Helical" evidence="1">
    <location>
        <begin position="67"/>
        <end position="89"/>
    </location>
</feature>
<proteinExistence type="predicted"/>
<keyword evidence="1" id="KW-1133">Transmembrane helix</keyword>
<comment type="caution">
    <text evidence="3">The sequence shown here is derived from an EMBL/GenBank/DDBJ whole genome shotgun (WGS) entry which is preliminary data.</text>
</comment>
<dbReference type="InterPro" id="IPR036938">
    <property type="entry name" value="PAP2/HPO_sf"/>
</dbReference>
<reference evidence="3 4" key="1">
    <citation type="submission" date="2020-01" db="EMBL/GenBank/DDBJ databases">
        <title>Kibdelosporangium persica a novel Actinomycetes from a hot desert in Iran.</title>
        <authorList>
            <person name="Safaei N."/>
            <person name="Zaburannyi N."/>
            <person name="Mueller R."/>
            <person name="Wink J."/>
        </authorList>
    </citation>
    <scope>NUCLEOTIDE SEQUENCE [LARGE SCALE GENOMIC DNA]</scope>
    <source>
        <strain evidence="3 4">4NS15</strain>
    </source>
</reference>